<sequence length="551" mass="62942">MSFEMPLAGICLSSAWAESHVQGDTGEWDTLVSHLLGGFLSIPSMKPLVQSLCLYSDDLPLHLRTCLLYCGVFPPDYPIRMECLEVAEAYIDLLVSRNLLQPVYEESTYRVHLLMLGFLVCKAKEDNFVACRQWTYIGELPMEICKPQHLRILDACKANVRKLPSEIWKLQRLEILDASRTRVTELPTEVTELPTKITKLELLKSLDVSWTGVRELHKEVWKLQHLRSLNISSTKVTELPTEITKLELLKDLDVSWTGVRELPKEIRKLQHFSTLDVRGTKVRELHWEIPNSLSVLVGDKISSEVVMLPQAVSADWVISSSGAERRDDLSIFVLMSNSGWSNEPLQLSLLRVDGRHKKVPQWVKQDLCKVCTLDIRLCKLALQLRFEVLPREPVAITGEGFLKLETFYVDCRLPRVITFKREAMPKLKHLEFKFYTGTASQDHYMGIEHLDSLEKVVFRCSEYYTSDGPGIRETIDVLRKEAVEHPNKITLWVNEHSLVKIWAAPRQLSFLAHEEGSTHTTGGPKINWADTPATVTPATTVIHFVFGQIYF</sequence>
<dbReference type="Pfam" id="PF23598">
    <property type="entry name" value="LRR_14"/>
    <property type="match status" value="2"/>
</dbReference>
<evidence type="ECO:0000313" key="4">
    <source>
        <dbReference type="EnsemblPlants" id="KQK95667"/>
    </source>
</evidence>
<keyword evidence="5" id="KW-1185">Reference proteome</keyword>
<dbReference type="GO" id="GO:0006952">
    <property type="term" value="P:defense response"/>
    <property type="evidence" value="ECO:0007669"/>
    <property type="project" value="UniProtKB-KW"/>
</dbReference>
<evidence type="ECO:0000259" key="3">
    <source>
        <dbReference type="Pfam" id="PF23598"/>
    </source>
</evidence>
<feature type="domain" description="Disease resistance R13L4/SHOC-2-like LRR" evidence="3">
    <location>
        <begin position="339"/>
        <end position="490"/>
    </location>
</feature>
<reference evidence="5" key="1">
    <citation type="journal article" date="2012" name="Nat. Biotechnol.">
        <title>Reference genome sequence of the model plant Setaria.</title>
        <authorList>
            <person name="Bennetzen J.L."/>
            <person name="Schmutz J."/>
            <person name="Wang H."/>
            <person name="Percifield R."/>
            <person name="Hawkins J."/>
            <person name="Pontaroli A.C."/>
            <person name="Estep M."/>
            <person name="Feng L."/>
            <person name="Vaughn J.N."/>
            <person name="Grimwood J."/>
            <person name="Jenkins J."/>
            <person name="Barry K."/>
            <person name="Lindquist E."/>
            <person name="Hellsten U."/>
            <person name="Deshpande S."/>
            <person name="Wang X."/>
            <person name="Wu X."/>
            <person name="Mitros T."/>
            <person name="Triplett J."/>
            <person name="Yang X."/>
            <person name="Ye C.Y."/>
            <person name="Mauro-Herrera M."/>
            <person name="Wang L."/>
            <person name="Li P."/>
            <person name="Sharma M."/>
            <person name="Sharma R."/>
            <person name="Ronald P.C."/>
            <person name="Panaud O."/>
            <person name="Kellogg E.A."/>
            <person name="Brutnell T.P."/>
            <person name="Doust A.N."/>
            <person name="Tuskan G.A."/>
            <person name="Rokhsar D."/>
            <person name="Devos K.M."/>
        </authorList>
    </citation>
    <scope>NUCLEOTIDE SEQUENCE [LARGE SCALE GENOMIC DNA]</scope>
    <source>
        <strain evidence="5">cv. Yugu1</strain>
    </source>
</reference>
<dbReference type="Proteomes" id="UP000004995">
    <property type="component" value="Unassembled WGS sequence"/>
</dbReference>
<dbReference type="GO" id="GO:0035556">
    <property type="term" value="P:intracellular signal transduction"/>
    <property type="evidence" value="ECO:0000318"/>
    <property type="project" value="GO_Central"/>
</dbReference>
<protein>
    <recommendedName>
        <fullName evidence="3">Disease resistance R13L4/SHOC-2-like LRR domain-containing protein</fullName>
    </recommendedName>
</protein>
<dbReference type="Gene3D" id="3.80.10.10">
    <property type="entry name" value="Ribonuclease Inhibitor"/>
    <property type="match status" value="1"/>
</dbReference>
<dbReference type="InterPro" id="IPR055414">
    <property type="entry name" value="LRR_R13L4/SHOC2-like"/>
</dbReference>
<dbReference type="PANTHER" id="PTHR47186:SF18">
    <property type="entry name" value="RX N-TERMINAL DOMAIN-CONTAINING PROTEIN"/>
    <property type="match status" value="1"/>
</dbReference>
<dbReference type="eggNOG" id="KOG4658">
    <property type="taxonomic scope" value="Eukaryota"/>
</dbReference>
<dbReference type="EnsemblPlants" id="KQK95667">
    <property type="protein sequence ID" value="KQK95667"/>
    <property type="gene ID" value="SETIT_027739mg"/>
</dbReference>
<organism evidence="4 5">
    <name type="scientific">Setaria italica</name>
    <name type="common">Foxtail millet</name>
    <name type="synonym">Panicum italicum</name>
    <dbReference type="NCBI Taxonomy" id="4555"/>
    <lineage>
        <taxon>Eukaryota</taxon>
        <taxon>Viridiplantae</taxon>
        <taxon>Streptophyta</taxon>
        <taxon>Embryophyta</taxon>
        <taxon>Tracheophyta</taxon>
        <taxon>Spermatophyta</taxon>
        <taxon>Magnoliopsida</taxon>
        <taxon>Liliopsida</taxon>
        <taxon>Poales</taxon>
        <taxon>Poaceae</taxon>
        <taxon>PACMAD clade</taxon>
        <taxon>Panicoideae</taxon>
        <taxon>Panicodae</taxon>
        <taxon>Paniceae</taxon>
        <taxon>Cenchrinae</taxon>
        <taxon>Setaria</taxon>
    </lineage>
</organism>
<evidence type="ECO:0000256" key="1">
    <source>
        <dbReference type="ARBA" id="ARBA00022737"/>
    </source>
</evidence>
<reference evidence="4" key="2">
    <citation type="submission" date="2018-08" db="UniProtKB">
        <authorList>
            <consortium name="EnsemblPlants"/>
        </authorList>
    </citation>
    <scope>IDENTIFICATION</scope>
    <source>
        <strain evidence="4">Yugu1</strain>
    </source>
</reference>
<evidence type="ECO:0000256" key="2">
    <source>
        <dbReference type="ARBA" id="ARBA00022821"/>
    </source>
</evidence>
<dbReference type="InterPro" id="IPR036388">
    <property type="entry name" value="WH-like_DNA-bd_sf"/>
</dbReference>
<dbReference type="Gene3D" id="1.10.10.10">
    <property type="entry name" value="Winged helix-like DNA-binding domain superfamily/Winged helix DNA-binding domain"/>
    <property type="match status" value="1"/>
</dbReference>
<keyword evidence="1" id="KW-0677">Repeat</keyword>
<feature type="domain" description="Disease resistance R13L4/SHOC-2-like LRR" evidence="3">
    <location>
        <begin position="218"/>
        <end position="282"/>
    </location>
</feature>
<dbReference type="AlphaFoldDB" id="K3ZMC5"/>
<dbReference type="InParanoid" id="K3ZMC5"/>
<dbReference type="EMBL" id="AGNK02005207">
    <property type="status" value="NOT_ANNOTATED_CDS"/>
    <property type="molecule type" value="Genomic_DNA"/>
</dbReference>
<dbReference type="HOGENOM" id="CLU_000837_25_3_1"/>
<dbReference type="PANTHER" id="PTHR47186">
    <property type="entry name" value="LEUCINE-RICH REPEAT-CONTAINING PROTEIN 57"/>
    <property type="match status" value="1"/>
</dbReference>
<dbReference type="SUPFAM" id="SSF52047">
    <property type="entry name" value="RNI-like"/>
    <property type="match status" value="1"/>
</dbReference>
<accession>K3ZMC5</accession>
<proteinExistence type="predicted"/>
<dbReference type="Gramene" id="KQK95667">
    <property type="protein sequence ID" value="KQK95667"/>
    <property type="gene ID" value="SETIT_027739mg"/>
</dbReference>
<dbReference type="InterPro" id="IPR032675">
    <property type="entry name" value="LRR_dom_sf"/>
</dbReference>
<keyword evidence="2" id="KW-0611">Plant defense</keyword>
<name>K3ZMC5_SETIT</name>
<evidence type="ECO:0000313" key="5">
    <source>
        <dbReference type="Proteomes" id="UP000004995"/>
    </source>
</evidence>